<reference evidence="3" key="1">
    <citation type="submission" date="2010-06" db="EMBL/GenBank/DDBJ databases">
        <authorList>
            <person name="Jiang H."/>
            <person name="Abraham K."/>
            <person name="Ali S."/>
            <person name="Alsbrooks S.L."/>
            <person name="Anim B.N."/>
            <person name="Anosike U.S."/>
            <person name="Attaway T."/>
            <person name="Bandaranaike D.P."/>
            <person name="Battles P.K."/>
            <person name="Bell S.N."/>
            <person name="Bell A.V."/>
            <person name="Beltran B."/>
            <person name="Bickham C."/>
            <person name="Bustamante Y."/>
            <person name="Caleb T."/>
            <person name="Canada A."/>
            <person name="Cardenas V."/>
            <person name="Carter K."/>
            <person name="Chacko J."/>
            <person name="Chandrabose M.N."/>
            <person name="Chavez D."/>
            <person name="Chavez A."/>
            <person name="Chen L."/>
            <person name="Chu H.-S."/>
            <person name="Claassen K.J."/>
            <person name="Cockrell R."/>
            <person name="Collins M."/>
            <person name="Cooper J.A."/>
            <person name="Cree A."/>
            <person name="Curry S.M."/>
            <person name="Da Y."/>
            <person name="Dao M.D."/>
            <person name="Das B."/>
            <person name="Davila M.-L."/>
            <person name="Davy-Carroll L."/>
            <person name="Denson S."/>
            <person name="Dinh H."/>
            <person name="Ebong V.E."/>
            <person name="Edwards J.R."/>
            <person name="Egan A."/>
            <person name="El-Daye J."/>
            <person name="Escobedo L."/>
            <person name="Fernandez S."/>
            <person name="Fernando P.R."/>
            <person name="Flagg N."/>
            <person name="Forbes L.D."/>
            <person name="Fowler R.G."/>
            <person name="Fu Q."/>
            <person name="Gabisi R.A."/>
            <person name="Ganer J."/>
            <person name="Garbino Pronczuk A."/>
            <person name="Garcia R.M."/>
            <person name="Garner T."/>
            <person name="Garrett T.E."/>
            <person name="Gonzalez D.A."/>
            <person name="Hamid H."/>
            <person name="Hawkins E.S."/>
            <person name="Hirani K."/>
            <person name="Hogues M.E."/>
            <person name="Hollins B."/>
            <person name="Hsiao C.-H."/>
            <person name="Jabil R."/>
            <person name="James M.L."/>
            <person name="Jhangiani S.N."/>
            <person name="Johnson B."/>
            <person name="Johnson Q."/>
            <person name="Joshi V."/>
            <person name="Kalu J.B."/>
            <person name="Kam C."/>
            <person name="Kashfia A."/>
            <person name="Keebler J."/>
            <person name="Kisamo H."/>
            <person name="Kovar C.L."/>
            <person name="Lago L.A."/>
            <person name="Lai C.-Y."/>
            <person name="Laidlaw J."/>
            <person name="Lara F."/>
            <person name="Le T.-K."/>
            <person name="Lee S.L."/>
            <person name="Legall F.H."/>
            <person name="Lemon S.J."/>
            <person name="Lewis L.R."/>
            <person name="Li B."/>
            <person name="Liu Y."/>
            <person name="Liu Y.-S."/>
            <person name="Lopez J."/>
            <person name="Lozado R.J."/>
            <person name="Lu J."/>
            <person name="Madu R.C."/>
            <person name="Maheshwari M."/>
            <person name="Maheshwari R."/>
            <person name="Malloy K."/>
            <person name="Martinez E."/>
            <person name="Mathew T."/>
            <person name="Mercado I.C."/>
            <person name="Mercado C."/>
            <person name="Meyer B."/>
            <person name="Montgomery K."/>
            <person name="Morgan M.B."/>
            <person name="Munidasa M."/>
            <person name="Nazareth L.V."/>
            <person name="Nelson J."/>
            <person name="Ng B.M."/>
            <person name="Nguyen N.B."/>
            <person name="Nguyen P.Q."/>
            <person name="Nguyen T."/>
            <person name="Obregon M."/>
            <person name="Okwuonu G.O."/>
            <person name="Onwere C.G."/>
            <person name="Orozco G."/>
            <person name="Parra A."/>
            <person name="Patel S."/>
            <person name="Patil S."/>
            <person name="Perez A."/>
            <person name="Perez Y."/>
            <person name="Pham C."/>
            <person name="Primus E.L."/>
            <person name="Pu L.-L."/>
            <person name="Puazo M."/>
            <person name="Qin X."/>
            <person name="Quiroz J.B."/>
            <person name="Reese J."/>
            <person name="Richards S."/>
            <person name="Rives C.M."/>
            <person name="Robberts R."/>
            <person name="Ruiz S.J."/>
            <person name="Ruiz M.J."/>
            <person name="Santibanez J."/>
            <person name="Schneider B.W."/>
            <person name="Sisson I."/>
            <person name="Smith M."/>
            <person name="Sodergren E."/>
            <person name="Song X.-Z."/>
            <person name="Song B.B."/>
            <person name="Summersgill H."/>
            <person name="Thelus R."/>
            <person name="Thornton R.D."/>
            <person name="Trejos Z.Y."/>
            <person name="Usmani K."/>
            <person name="Vattathil S."/>
            <person name="Villasana D."/>
            <person name="Walker D.L."/>
            <person name="Wang S."/>
            <person name="Wang K."/>
            <person name="White C.S."/>
            <person name="Williams A.C."/>
            <person name="Williamson J."/>
            <person name="Wilson K."/>
            <person name="Woghiren I.O."/>
            <person name="Woodworth J.R."/>
            <person name="Worley K.C."/>
            <person name="Wright R.A."/>
            <person name="Wu W."/>
            <person name="Young L."/>
            <person name="Zhang L."/>
            <person name="Zhang J."/>
            <person name="Zhu Y."/>
            <person name="Muzny D.M."/>
            <person name="Weinstock G."/>
            <person name="Gibbs R.A."/>
        </authorList>
    </citation>
    <scope>NUCLEOTIDE SEQUENCE [LARGE SCALE GENOMIC DNA]</scope>
    <source>
        <strain evidence="3">LSR1</strain>
    </source>
</reference>
<dbReference type="RefSeq" id="XP_016663920.1">
    <property type="nucleotide sequence ID" value="XM_016808431.1"/>
</dbReference>
<dbReference type="AlphaFoldDB" id="A0A8R2D6L2"/>
<proteinExistence type="predicted"/>
<organism evidence="2 3">
    <name type="scientific">Acyrthosiphon pisum</name>
    <name type="common">Pea aphid</name>
    <dbReference type="NCBI Taxonomy" id="7029"/>
    <lineage>
        <taxon>Eukaryota</taxon>
        <taxon>Metazoa</taxon>
        <taxon>Ecdysozoa</taxon>
        <taxon>Arthropoda</taxon>
        <taxon>Hexapoda</taxon>
        <taxon>Insecta</taxon>
        <taxon>Pterygota</taxon>
        <taxon>Neoptera</taxon>
        <taxon>Paraneoptera</taxon>
        <taxon>Hemiptera</taxon>
        <taxon>Sternorrhyncha</taxon>
        <taxon>Aphidomorpha</taxon>
        <taxon>Aphidoidea</taxon>
        <taxon>Aphididae</taxon>
        <taxon>Macrosiphini</taxon>
        <taxon>Acyrthosiphon</taxon>
    </lineage>
</organism>
<evidence type="ECO:0000313" key="3">
    <source>
        <dbReference type="Proteomes" id="UP000007819"/>
    </source>
</evidence>
<protein>
    <recommendedName>
        <fullName evidence="1">RNA cytosine-C(5)-methyltransferase NSUN2-like PUA domain-containing protein</fullName>
    </recommendedName>
</protein>
<dbReference type="InterPro" id="IPR057286">
    <property type="entry name" value="PUA_NSUN2"/>
</dbReference>
<reference evidence="2" key="2">
    <citation type="submission" date="2022-06" db="UniProtKB">
        <authorList>
            <consortium name="EnsemblMetazoa"/>
        </authorList>
    </citation>
    <scope>IDENTIFICATION</scope>
</reference>
<dbReference type="Pfam" id="PF25378">
    <property type="entry name" value="PUA_NSUN2"/>
    <property type="match status" value="1"/>
</dbReference>
<dbReference type="Proteomes" id="UP000007819">
    <property type="component" value="Chromosome X"/>
</dbReference>
<sequence length="82" mass="9185">MLKNPTIPVTSLDQATKDILANFGVGSCILNMVDKDFPIELVGWKGFSILKDYVNGECRLHYLRLLGVDVSEFGNTYYLILS</sequence>
<evidence type="ECO:0000313" key="2">
    <source>
        <dbReference type="EnsemblMetazoa" id="XP_016663920.1"/>
    </source>
</evidence>
<evidence type="ECO:0000259" key="1">
    <source>
        <dbReference type="Pfam" id="PF25378"/>
    </source>
</evidence>
<feature type="domain" description="RNA cytosine-C(5)-methyltransferase NSUN2-like PUA" evidence="1">
    <location>
        <begin position="2"/>
        <end position="67"/>
    </location>
</feature>
<name>A0A8R2D6L2_ACYPI</name>
<dbReference type="OrthoDB" id="6093671at2759"/>
<keyword evidence="3" id="KW-1185">Reference proteome</keyword>
<accession>A0A8R2D6L2</accession>
<dbReference type="EnsemblMetazoa" id="XM_016808431.2">
    <property type="protein sequence ID" value="XP_016663920.1"/>
    <property type="gene ID" value="LOC107885063"/>
</dbReference>
<dbReference type="GeneID" id="107885063"/>
<dbReference type="KEGG" id="api:107885063"/>